<keyword evidence="4" id="KW-1185">Reference proteome</keyword>
<dbReference type="Gene3D" id="1.25.40.10">
    <property type="entry name" value="Tetratricopeptide repeat domain"/>
    <property type="match status" value="4"/>
</dbReference>
<dbReference type="OrthoDB" id="272077at2759"/>
<comment type="caution">
    <text evidence="3">The sequence shown here is derived from an EMBL/GenBank/DDBJ whole genome shotgun (WGS) entry which is preliminary data.</text>
</comment>
<dbReference type="SMART" id="SM00671">
    <property type="entry name" value="SEL1"/>
    <property type="match status" value="10"/>
</dbReference>
<dbReference type="InterPro" id="IPR011990">
    <property type="entry name" value="TPR-like_helical_dom_sf"/>
</dbReference>
<dbReference type="Pfam" id="PF08238">
    <property type="entry name" value="Sel1"/>
    <property type="match status" value="10"/>
</dbReference>
<evidence type="ECO:0000313" key="4">
    <source>
        <dbReference type="Proteomes" id="UP000265515"/>
    </source>
</evidence>
<dbReference type="SUPFAM" id="SSF81901">
    <property type="entry name" value="HCP-like"/>
    <property type="match status" value="2"/>
</dbReference>
<dbReference type="Gramene" id="GBG85156">
    <property type="protein sequence ID" value="GBG85156"/>
    <property type="gene ID" value="CBR_g39721"/>
</dbReference>
<feature type="region of interest" description="Disordered" evidence="2">
    <location>
        <begin position="557"/>
        <end position="618"/>
    </location>
</feature>
<reference evidence="3 4" key="1">
    <citation type="journal article" date="2018" name="Cell">
        <title>The Chara Genome: Secondary Complexity and Implications for Plant Terrestrialization.</title>
        <authorList>
            <person name="Nishiyama T."/>
            <person name="Sakayama H."/>
            <person name="Vries J.D."/>
            <person name="Buschmann H."/>
            <person name="Saint-Marcoux D."/>
            <person name="Ullrich K.K."/>
            <person name="Haas F.B."/>
            <person name="Vanderstraeten L."/>
            <person name="Becker D."/>
            <person name="Lang D."/>
            <person name="Vosolsobe S."/>
            <person name="Rombauts S."/>
            <person name="Wilhelmsson P.K.I."/>
            <person name="Janitza P."/>
            <person name="Kern R."/>
            <person name="Heyl A."/>
            <person name="Rumpler F."/>
            <person name="Villalobos L.I.A.C."/>
            <person name="Clay J.M."/>
            <person name="Skokan R."/>
            <person name="Toyoda A."/>
            <person name="Suzuki Y."/>
            <person name="Kagoshima H."/>
            <person name="Schijlen E."/>
            <person name="Tajeshwar N."/>
            <person name="Catarino B."/>
            <person name="Hetherington A.J."/>
            <person name="Saltykova A."/>
            <person name="Bonnot C."/>
            <person name="Breuninger H."/>
            <person name="Symeonidi A."/>
            <person name="Radhakrishnan G.V."/>
            <person name="Van Nieuwerburgh F."/>
            <person name="Deforce D."/>
            <person name="Chang C."/>
            <person name="Karol K.G."/>
            <person name="Hedrich R."/>
            <person name="Ulvskov P."/>
            <person name="Glockner G."/>
            <person name="Delwiche C.F."/>
            <person name="Petrasek J."/>
            <person name="Van de Peer Y."/>
            <person name="Friml J."/>
            <person name="Beilby M."/>
            <person name="Dolan L."/>
            <person name="Kohara Y."/>
            <person name="Sugano S."/>
            <person name="Fujiyama A."/>
            <person name="Delaux P.-M."/>
            <person name="Quint M."/>
            <person name="TheiBen G."/>
            <person name="Hagemann M."/>
            <person name="Harholt J."/>
            <person name="Dunand C."/>
            <person name="Zachgo S."/>
            <person name="Langdale J."/>
            <person name="Maumus F."/>
            <person name="Straeten D.V.D."/>
            <person name="Gould S.B."/>
            <person name="Rensing S.A."/>
        </authorList>
    </citation>
    <scope>NUCLEOTIDE SEQUENCE [LARGE SCALE GENOMIC DNA]</scope>
    <source>
        <strain evidence="3 4">S276</strain>
    </source>
</reference>
<feature type="region of interest" description="Disordered" evidence="2">
    <location>
        <begin position="1098"/>
        <end position="1117"/>
    </location>
</feature>
<evidence type="ECO:0000256" key="2">
    <source>
        <dbReference type="SAM" id="MobiDB-lite"/>
    </source>
</evidence>
<dbReference type="InterPro" id="IPR006597">
    <property type="entry name" value="Sel1-like"/>
</dbReference>
<feature type="region of interest" description="Disordered" evidence="2">
    <location>
        <begin position="652"/>
        <end position="677"/>
    </location>
</feature>
<dbReference type="PANTHER" id="PTHR11102">
    <property type="entry name" value="SEL-1-LIKE PROTEIN"/>
    <property type="match status" value="1"/>
</dbReference>
<gene>
    <name evidence="3" type="ORF">CBR_g39721</name>
</gene>
<dbReference type="EMBL" id="BFEA01000507">
    <property type="protein sequence ID" value="GBG85156.1"/>
    <property type="molecule type" value="Genomic_DNA"/>
</dbReference>
<name>A0A388LS47_CHABU</name>
<comment type="similarity">
    <text evidence="1">Belongs to the sel-1 family.</text>
</comment>
<evidence type="ECO:0000313" key="3">
    <source>
        <dbReference type="EMBL" id="GBG85156.1"/>
    </source>
</evidence>
<feature type="compositionally biased region" description="Polar residues" evidence="2">
    <location>
        <begin position="652"/>
        <end position="669"/>
    </location>
</feature>
<feature type="compositionally biased region" description="Basic and acidic residues" evidence="2">
    <location>
        <begin position="1167"/>
        <end position="1178"/>
    </location>
</feature>
<proteinExistence type="inferred from homology"/>
<sequence>MRNFLRRGSTDEKHERLPPHKQYKLGLEYKEGRERAQDLRKAFYWFKKAAEGGDRYAQLQLGLCYLNAEGVGENLELAAEWFLRAAEQGYPRAQFYLGKCYLSGIGVQRDETEALRQFRLGKDQYDKDCRDMLLSCFMSGIGMPKDDEPDAVAWCKEAAEQGSPTHMFELGDRFFCGRGIELNIEEAAKWFQRAANEGHKRAQHLLALCSLTGTGCPWSDTEAWKWLKKASGINEDFFTCEDLWQQIQEQDDGNLLPARTDLGRCYLEGMGVQQNETFGLKLISMAASKGNADAQVELGKYYYYKSRCNNKECDVVDYWDNAMTWLMKAAEQDHWQAYFYLGLCNQQGRMVMRDDKAAQQWLRKATQKMESLEAACKLVHVDWKQQKMLRNWRDILKSCAVHADSGDVLMQEWLGFCYTTGVLGDVLPRNNREAVKWFRKAAEKGGVDGQYRFGVCLLEGQGIRRSVEEAKIWFQHAANAGDRDARQELESLTNDKETDAADTATTAVFADPTRSRHEQAAVAVTSALRNRGVGERLCSDMVVDPVLNISDRTFLSTGTSTGGPFRTSLSRGSSMRDSDGGEDCRDEQDHQTLELAQRIKGDRSSLMPSPARGGVKHISSFMEPTEPDETLYAEMVVEPVLDLSDRSFLNDASNQAGVEGDGSSSSPFSGTREGAKQLTTSVDHAVTDKTLHAAIVVEPVLDVNDRSFLSDPFALRNKDLVRGTNQDGSDRHEGVVHCIPPSSSSNRSPFQFRSREEPIVYIPPDIEESGNETGNILEQLRDFQSVMDRVRQASAVDFAAVLEIDRGSFLAPEERQVLCRLRQEYFQKDSFEMAKQRLLCSDFSCQYFSFFLQVMCEMFVSARASQGEYVKLKPRYEFALNCIVKVVEGAIKTAVPFACILTSLLGSTITEISKIRTLQMASRVSAMALTLTEYEHICENAALILAFRRSTDAAPSPKIHERSQMVRKQVFAPKDIDAKVSLQVTADVKRILEAMEAGRLTRELNDPNKKKLICKMVAIALKEDIDLTVQVPRDKTTDAVKSGTPKLRFPEKDFGPTSPGCAGVKNCQAQAVPNQAGPLQGGDVNNIDIFNSAESGSVSLSLSPSPSSTSDSAANSVGAYDKSMDNYSANNEHDVAGSTLPSPHSAACYGGVSVLSSRSVSPQRAQDSPRPKGQEGRASEDFCVYTTYDGYNCGAVHNDSSPPKIRTAKAMTPVPREVVSMCAGASPREHVCEYGYGCGDRRAFSRSSSNAQGNACEDSDTTAELSKLHAKVEGLEETIKQLMLESKRRKEEDQGGGGDGPMVLISKEESERGDSSKQKITTGQLYRLVVTVQGRMETLEQEFAGIPNYQQAGEEKEKQQERRRQEELRISRMRHELHLPI</sequence>
<dbReference type="STRING" id="69332.A0A388LS47"/>
<organism evidence="3 4">
    <name type="scientific">Chara braunii</name>
    <name type="common">Braun's stonewort</name>
    <dbReference type="NCBI Taxonomy" id="69332"/>
    <lineage>
        <taxon>Eukaryota</taxon>
        <taxon>Viridiplantae</taxon>
        <taxon>Streptophyta</taxon>
        <taxon>Charophyceae</taxon>
        <taxon>Charales</taxon>
        <taxon>Characeae</taxon>
        <taxon>Chara</taxon>
    </lineage>
</organism>
<feature type="region of interest" description="Disordered" evidence="2">
    <location>
        <begin position="1343"/>
        <end position="1381"/>
    </location>
</feature>
<accession>A0A388LS47</accession>
<dbReference type="PANTHER" id="PTHR11102:SF160">
    <property type="entry name" value="ERAD-ASSOCIATED E3 UBIQUITIN-PROTEIN LIGASE COMPONENT HRD3"/>
    <property type="match status" value="1"/>
</dbReference>
<protein>
    <submittedName>
        <fullName evidence="3">Uncharacterized protein</fullName>
    </submittedName>
</protein>
<feature type="region of interest" description="Disordered" evidence="2">
    <location>
        <begin position="1286"/>
        <end position="1318"/>
    </location>
</feature>
<dbReference type="Proteomes" id="UP000265515">
    <property type="component" value="Unassembled WGS sequence"/>
</dbReference>
<feature type="region of interest" description="Disordered" evidence="2">
    <location>
        <begin position="724"/>
        <end position="750"/>
    </location>
</feature>
<feature type="compositionally biased region" description="Basic and acidic residues" evidence="2">
    <location>
        <begin position="1353"/>
        <end position="1381"/>
    </location>
</feature>
<dbReference type="InterPro" id="IPR050767">
    <property type="entry name" value="Sel1_AlgK"/>
</dbReference>
<feature type="compositionally biased region" description="Polar residues" evidence="2">
    <location>
        <begin position="741"/>
        <end position="750"/>
    </location>
</feature>
<evidence type="ECO:0000256" key="1">
    <source>
        <dbReference type="ARBA" id="ARBA00038101"/>
    </source>
</evidence>
<feature type="compositionally biased region" description="Basic and acidic residues" evidence="2">
    <location>
        <begin position="1306"/>
        <end position="1317"/>
    </location>
</feature>
<feature type="compositionally biased region" description="Basic and acidic residues" evidence="2">
    <location>
        <begin position="574"/>
        <end position="603"/>
    </location>
</feature>
<feature type="region of interest" description="Disordered" evidence="2">
    <location>
        <begin position="1158"/>
        <end position="1178"/>
    </location>
</feature>